<evidence type="ECO:0000313" key="6">
    <source>
        <dbReference type="Proteomes" id="UP000019132"/>
    </source>
</evidence>
<keyword evidence="2" id="KW-0539">Nucleus</keyword>
<keyword evidence="6" id="KW-1185">Reference proteome</keyword>
<evidence type="ECO:0000256" key="1">
    <source>
        <dbReference type="ARBA" id="ARBA00004123"/>
    </source>
</evidence>
<dbReference type="InterPro" id="IPR016197">
    <property type="entry name" value="Chromo-like_dom_sf"/>
</dbReference>
<accession>K3X189</accession>
<dbReference type="EMBL" id="GL376590">
    <property type="status" value="NOT_ANNOTATED_CDS"/>
    <property type="molecule type" value="Genomic_DNA"/>
</dbReference>
<dbReference type="eggNOG" id="ENOG502S65S">
    <property type="taxonomic scope" value="Eukaryota"/>
</dbReference>
<dbReference type="Gene3D" id="2.40.50.40">
    <property type="match status" value="2"/>
</dbReference>
<evidence type="ECO:0000256" key="3">
    <source>
        <dbReference type="SAM" id="MobiDB-lite"/>
    </source>
</evidence>
<dbReference type="Pfam" id="PF00385">
    <property type="entry name" value="Chromo"/>
    <property type="match status" value="2"/>
</dbReference>
<reference evidence="6" key="1">
    <citation type="journal article" date="2010" name="Genome Biol.">
        <title>Genome sequence of the necrotrophic plant pathogen Pythium ultimum reveals original pathogenicity mechanisms and effector repertoire.</title>
        <authorList>
            <person name="Levesque C.A."/>
            <person name="Brouwer H."/>
            <person name="Cano L."/>
            <person name="Hamilton J.P."/>
            <person name="Holt C."/>
            <person name="Huitema E."/>
            <person name="Raffaele S."/>
            <person name="Robideau G.P."/>
            <person name="Thines M."/>
            <person name="Win J."/>
            <person name="Zerillo M.M."/>
            <person name="Beakes G.W."/>
            <person name="Boore J.L."/>
            <person name="Busam D."/>
            <person name="Dumas B."/>
            <person name="Ferriera S."/>
            <person name="Fuerstenberg S.I."/>
            <person name="Gachon C.M."/>
            <person name="Gaulin E."/>
            <person name="Govers F."/>
            <person name="Grenville-Briggs L."/>
            <person name="Horner N."/>
            <person name="Hostetler J."/>
            <person name="Jiang R.H."/>
            <person name="Johnson J."/>
            <person name="Krajaejun T."/>
            <person name="Lin H."/>
            <person name="Meijer H.J."/>
            <person name="Moore B."/>
            <person name="Morris P."/>
            <person name="Phuntmart V."/>
            <person name="Puiu D."/>
            <person name="Shetty J."/>
            <person name="Stajich J.E."/>
            <person name="Tripathy S."/>
            <person name="Wawra S."/>
            <person name="van West P."/>
            <person name="Whitty B.R."/>
            <person name="Coutinho P.M."/>
            <person name="Henrissat B."/>
            <person name="Martin F."/>
            <person name="Thomas P.D."/>
            <person name="Tyler B.M."/>
            <person name="De Vries R.P."/>
            <person name="Kamoun S."/>
            <person name="Yandell M."/>
            <person name="Tisserat N."/>
            <person name="Buell C.R."/>
        </authorList>
    </citation>
    <scope>NUCLEOTIDE SEQUENCE</scope>
    <source>
        <strain evidence="6">DAOM:BR144</strain>
    </source>
</reference>
<protein>
    <recommendedName>
        <fullName evidence="4">Chromo domain-containing protein</fullName>
    </recommendedName>
</protein>
<evidence type="ECO:0000313" key="5">
    <source>
        <dbReference type="EnsemblProtists" id="PYU1_T010988"/>
    </source>
</evidence>
<dbReference type="InterPro" id="IPR051219">
    <property type="entry name" value="Heterochromatin_chromo-domain"/>
</dbReference>
<feature type="compositionally biased region" description="Basic and acidic residues" evidence="3">
    <location>
        <begin position="147"/>
        <end position="170"/>
    </location>
</feature>
<dbReference type="CDD" id="cd00024">
    <property type="entry name" value="CD_CSD"/>
    <property type="match status" value="2"/>
</dbReference>
<name>K3X189_GLOUD</name>
<dbReference type="STRING" id="431595.K3X189"/>
<reference evidence="5" key="3">
    <citation type="submission" date="2015-02" db="UniProtKB">
        <authorList>
            <consortium name="EnsemblProtists"/>
        </authorList>
    </citation>
    <scope>IDENTIFICATION</scope>
    <source>
        <strain evidence="5">DAOM BR144</strain>
    </source>
</reference>
<evidence type="ECO:0000256" key="2">
    <source>
        <dbReference type="ARBA" id="ARBA00023242"/>
    </source>
</evidence>
<feature type="compositionally biased region" description="Acidic residues" evidence="3">
    <location>
        <begin position="244"/>
        <end position="261"/>
    </location>
</feature>
<dbReference type="InterPro" id="IPR023780">
    <property type="entry name" value="Chromo_domain"/>
</dbReference>
<organism evidence="5 6">
    <name type="scientific">Globisporangium ultimum (strain ATCC 200006 / CBS 805.95 / DAOM BR144)</name>
    <name type="common">Pythium ultimum</name>
    <dbReference type="NCBI Taxonomy" id="431595"/>
    <lineage>
        <taxon>Eukaryota</taxon>
        <taxon>Sar</taxon>
        <taxon>Stramenopiles</taxon>
        <taxon>Oomycota</taxon>
        <taxon>Peronosporomycetes</taxon>
        <taxon>Pythiales</taxon>
        <taxon>Pythiaceae</taxon>
        <taxon>Globisporangium</taxon>
    </lineage>
</organism>
<dbReference type="EnsemblProtists" id="PYU1_T010988">
    <property type="protein sequence ID" value="PYU1_T010988"/>
    <property type="gene ID" value="PYU1_G010964"/>
</dbReference>
<feature type="compositionally biased region" description="Basic residues" evidence="3">
    <location>
        <begin position="220"/>
        <end position="232"/>
    </location>
</feature>
<dbReference type="HOGENOM" id="CLU_712689_0_0_1"/>
<comment type="subcellular location">
    <subcellularLocation>
        <location evidence="1">Nucleus</location>
    </subcellularLocation>
</comment>
<dbReference type="AlphaFoldDB" id="K3X189"/>
<dbReference type="OMA" id="NDMFDTE"/>
<feature type="domain" description="Chromo" evidence="4">
    <location>
        <begin position="339"/>
        <end position="380"/>
    </location>
</feature>
<feature type="compositionally biased region" description="Low complexity" evidence="3">
    <location>
        <begin position="109"/>
        <end position="120"/>
    </location>
</feature>
<sequence length="380" mass="43149">MSLQQSSVLVDRALVTLCSELPESLGLYNTGKDQFSLSAMRSVHMLENLQFQTRKHLIIRDWMRSYSPGEDQPVTTEISMDSLRQTLKEEKRQQADAVRGLNADMVPPSTSSSSKASAATDAKKKKKDKKDNKEAASKKPAKTNGKAKADSSQRSKDSSSKKNSSKTEAKKVRRKRRSTSDGNESEEESEYESASSSSGSSESSSDEVSSDSEKESKLSKGGKQKGTIKNKKSNLPPVEVVLSSDEDEAPDDMFDTEDPDVYEVETILDKRKGRSFGEPDMYLIKWVGYEETTWEPADNVSKDLIEEFEGQPVRENEYIVEEIRDRKNARDPETKLKVFKYLIKWVGYEDLTWEPAENLPHNLRRKFDQKFEARKRRKTK</sequence>
<dbReference type="PANTHER" id="PTHR22812">
    <property type="entry name" value="CHROMOBOX PROTEIN"/>
    <property type="match status" value="1"/>
</dbReference>
<feature type="compositionally biased region" description="Low complexity" evidence="3">
    <location>
        <begin position="192"/>
        <end position="203"/>
    </location>
</feature>
<dbReference type="InterPro" id="IPR000953">
    <property type="entry name" value="Chromo/chromo_shadow_dom"/>
</dbReference>
<feature type="region of interest" description="Disordered" evidence="3">
    <location>
        <begin position="88"/>
        <end position="261"/>
    </location>
</feature>
<dbReference type="VEuPathDB" id="FungiDB:PYU1_G010964"/>
<dbReference type="PROSITE" id="PS50013">
    <property type="entry name" value="CHROMO_2"/>
    <property type="match status" value="2"/>
</dbReference>
<dbReference type="GO" id="GO:0005634">
    <property type="term" value="C:nucleus"/>
    <property type="evidence" value="ECO:0007669"/>
    <property type="project" value="UniProtKB-SubCell"/>
</dbReference>
<reference evidence="6" key="2">
    <citation type="submission" date="2010-04" db="EMBL/GenBank/DDBJ databases">
        <authorList>
            <person name="Buell R."/>
            <person name="Hamilton J."/>
            <person name="Hostetler J."/>
        </authorList>
    </citation>
    <scope>NUCLEOTIDE SEQUENCE [LARGE SCALE GENOMIC DNA]</scope>
    <source>
        <strain evidence="6">DAOM:BR144</strain>
    </source>
</reference>
<feature type="domain" description="Chromo" evidence="4">
    <location>
        <begin position="262"/>
        <end position="335"/>
    </location>
</feature>
<dbReference type="Proteomes" id="UP000019132">
    <property type="component" value="Unassembled WGS sequence"/>
</dbReference>
<dbReference type="InParanoid" id="K3X189"/>
<dbReference type="SUPFAM" id="SSF54160">
    <property type="entry name" value="Chromo domain-like"/>
    <property type="match status" value="2"/>
</dbReference>
<dbReference type="SMART" id="SM00298">
    <property type="entry name" value="CHROMO"/>
    <property type="match status" value="2"/>
</dbReference>
<evidence type="ECO:0000259" key="4">
    <source>
        <dbReference type="PROSITE" id="PS50013"/>
    </source>
</evidence>
<proteinExistence type="predicted"/>